<organism evidence="3">
    <name type="scientific">Chromera velia CCMP2878</name>
    <dbReference type="NCBI Taxonomy" id="1169474"/>
    <lineage>
        <taxon>Eukaryota</taxon>
        <taxon>Sar</taxon>
        <taxon>Alveolata</taxon>
        <taxon>Colpodellida</taxon>
        <taxon>Chromeraceae</taxon>
        <taxon>Chromera</taxon>
    </lineage>
</organism>
<keyword evidence="2" id="KW-0812">Transmembrane</keyword>
<feature type="transmembrane region" description="Helical" evidence="2">
    <location>
        <begin position="12"/>
        <end position="32"/>
    </location>
</feature>
<dbReference type="EMBL" id="CDMZ01000290">
    <property type="protein sequence ID" value="CEM11076.1"/>
    <property type="molecule type" value="Genomic_DNA"/>
</dbReference>
<evidence type="ECO:0000313" key="3">
    <source>
        <dbReference type="EMBL" id="CEM11076.1"/>
    </source>
</evidence>
<reference evidence="3" key="1">
    <citation type="submission" date="2014-11" db="EMBL/GenBank/DDBJ databases">
        <authorList>
            <person name="Otto D Thomas"/>
            <person name="Naeem Raeece"/>
        </authorList>
    </citation>
    <scope>NUCLEOTIDE SEQUENCE</scope>
</reference>
<sequence>MAFQERGGGGSQAYLAADTAGLGVVGMGGRYASNLPHLQSSATWYSKWCPICLVVMLLVSMLICLGRPDFNIVVYLLGLAFWINHEKDSRIFWQSIKALNFILVVSLFVDLLWAWLAVNVWWCRWSSFDHSCDHDNPMKWQRPMHFVVFIASCFNFFLKVVLIVIQWFFLYQKSVYSLPDISEKNAKAQWYDNPGKMKQDNKIWQAFVRENPTAVRDLYLDKHLYWQRIALVEDDFVSDTGDVLINVTTEESDPSCIIRKPDWRMEDEADSGRWNRFGEDDRDDVATMADDEGAPTQHQQQQSYEGVVQTRELGGRGRSRQRGVSVRSPNLPNAAAAPLSPSNLYAHHPFPANPAYGYPQNPVPMTAVQPDPFAVSPQVPGAYPGW</sequence>
<evidence type="ECO:0000256" key="2">
    <source>
        <dbReference type="SAM" id="Phobius"/>
    </source>
</evidence>
<feature type="transmembrane region" description="Helical" evidence="2">
    <location>
        <begin position="146"/>
        <end position="170"/>
    </location>
</feature>
<gene>
    <name evidence="3" type="ORF">Cvel_16410</name>
</gene>
<accession>A0A0G4FD48</accession>
<protein>
    <submittedName>
        <fullName evidence="3">Uncharacterized protein</fullName>
    </submittedName>
</protein>
<name>A0A0G4FD48_9ALVE</name>
<dbReference type="VEuPathDB" id="CryptoDB:Cvel_16410"/>
<feature type="transmembrane region" description="Helical" evidence="2">
    <location>
        <begin position="44"/>
        <end position="63"/>
    </location>
</feature>
<feature type="transmembrane region" description="Helical" evidence="2">
    <location>
        <begin position="98"/>
        <end position="118"/>
    </location>
</feature>
<feature type="region of interest" description="Disordered" evidence="1">
    <location>
        <begin position="286"/>
        <end position="335"/>
    </location>
</feature>
<evidence type="ECO:0000256" key="1">
    <source>
        <dbReference type="SAM" id="MobiDB-lite"/>
    </source>
</evidence>
<keyword evidence="2" id="KW-1133">Transmembrane helix</keyword>
<feature type="compositionally biased region" description="Low complexity" evidence="1">
    <location>
        <begin position="322"/>
        <end position="335"/>
    </location>
</feature>
<feature type="transmembrane region" description="Helical" evidence="2">
    <location>
        <begin position="69"/>
        <end position="86"/>
    </location>
</feature>
<proteinExistence type="predicted"/>
<keyword evidence="2" id="KW-0472">Membrane</keyword>
<dbReference type="AlphaFoldDB" id="A0A0G4FD48"/>